<reference evidence="2" key="1">
    <citation type="submission" date="2023-10" db="EMBL/GenBank/DDBJ databases">
        <authorList>
            <person name="Chen Y."/>
            <person name="Shah S."/>
            <person name="Dougan E. K."/>
            <person name="Thang M."/>
            <person name="Chan C."/>
        </authorList>
    </citation>
    <scope>NUCLEOTIDE SEQUENCE [LARGE SCALE GENOMIC DNA]</scope>
</reference>
<proteinExistence type="predicted"/>
<feature type="compositionally biased region" description="Acidic residues" evidence="1">
    <location>
        <begin position="60"/>
        <end position="71"/>
    </location>
</feature>
<accession>A0ABN9X3S8</accession>
<dbReference type="Proteomes" id="UP001189429">
    <property type="component" value="Unassembled WGS sequence"/>
</dbReference>
<feature type="compositionally biased region" description="Basic and acidic residues" evidence="1">
    <location>
        <begin position="77"/>
        <end position="86"/>
    </location>
</feature>
<feature type="non-terminal residue" evidence="2">
    <location>
        <position position="1"/>
    </location>
</feature>
<gene>
    <name evidence="2" type="ORF">PCOR1329_LOCUS73156</name>
</gene>
<comment type="caution">
    <text evidence="2">The sequence shown here is derived from an EMBL/GenBank/DDBJ whole genome shotgun (WGS) entry which is preliminary data.</text>
</comment>
<evidence type="ECO:0000256" key="1">
    <source>
        <dbReference type="SAM" id="MobiDB-lite"/>
    </source>
</evidence>
<protein>
    <submittedName>
        <fullName evidence="2">Uncharacterized protein</fullName>
    </submittedName>
</protein>
<feature type="region of interest" description="Disordered" evidence="1">
    <location>
        <begin position="1"/>
        <end position="103"/>
    </location>
</feature>
<organism evidence="2 3">
    <name type="scientific">Prorocentrum cordatum</name>
    <dbReference type="NCBI Taxonomy" id="2364126"/>
    <lineage>
        <taxon>Eukaryota</taxon>
        <taxon>Sar</taxon>
        <taxon>Alveolata</taxon>
        <taxon>Dinophyceae</taxon>
        <taxon>Prorocentrales</taxon>
        <taxon>Prorocentraceae</taxon>
        <taxon>Prorocentrum</taxon>
    </lineage>
</organism>
<dbReference type="EMBL" id="CAUYUJ010019836">
    <property type="protein sequence ID" value="CAK0893973.1"/>
    <property type="molecule type" value="Genomic_DNA"/>
</dbReference>
<keyword evidence="3" id="KW-1185">Reference proteome</keyword>
<feature type="compositionally biased region" description="Basic and acidic residues" evidence="1">
    <location>
        <begin position="15"/>
        <end position="25"/>
    </location>
</feature>
<sequence>GTTLVWPGYAAPRSTRCECAARPEQRASLQAAPRPHPPHAAGEHGGAGRQKTQPRHTGEGEEQEEKQEEEVGGGKGGWREERDHRAVCHHTRRPLLASPRTPS</sequence>
<evidence type="ECO:0000313" key="3">
    <source>
        <dbReference type="Proteomes" id="UP001189429"/>
    </source>
</evidence>
<evidence type="ECO:0000313" key="2">
    <source>
        <dbReference type="EMBL" id="CAK0893973.1"/>
    </source>
</evidence>
<name>A0ABN9X3S8_9DINO</name>